<reference evidence="2 3" key="1">
    <citation type="submission" date="2022-04" db="EMBL/GenBank/DDBJ databases">
        <title>Gracilibacillus sp. isolated from saltern.</title>
        <authorList>
            <person name="Won M."/>
            <person name="Lee C.-M."/>
            <person name="Woen H.-Y."/>
            <person name="Kwon S.-W."/>
        </authorList>
    </citation>
    <scope>NUCLEOTIDE SEQUENCE [LARGE SCALE GENOMIC DNA]</scope>
    <source>
        <strain evidence="2 3">SSWR10-1</strain>
    </source>
</reference>
<accession>A0ABY4F033</accession>
<sequence>MNIILVIIAGLIVFAAITSTKRLSGDDSSKEDERQKKILKDAALTSWQVIMLYAFIRLLNLLPFVNELVDPSKIQHIAFFSNGGDILFIAIIGYFMGGVTSYFRYSY</sequence>
<feature type="transmembrane region" description="Helical" evidence="1">
    <location>
        <begin position="86"/>
        <end position="105"/>
    </location>
</feature>
<name>A0ABY4F033_9BACI</name>
<organism evidence="2 3">
    <name type="scientific">Gracilibacillus caseinilyticus</name>
    <dbReference type="NCBI Taxonomy" id="2932256"/>
    <lineage>
        <taxon>Bacteria</taxon>
        <taxon>Bacillati</taxon>
        <taxon>Bacillota</taxon>
        <taxon>Bacilli</taxon>
        <taxon>Bacillales</taxon>
        <taxon>Bacillaceae</taxon>
        <taxon>Gracilibacillus</taxon>
    </lineage>
</organism>
<evidence type="ECO:0000256" key="1">
    <source>
        <dbReference type="SAM" id="Phobius"/>
    </source>
</evidence>
<proteinExistence type="predicted"/>
<dbReference type="Proteomes" id="UP000831782">
    <property type="component" value="Chromosome"/>
</dbReference>
<gene>
    <name evidence="2" type="ORF">MUN88_07185</name>
</gene>
<feature type="transmembrane region" description="Helical" evidence="1">
    <location>
        <begin position="44"/>
        <end position="65"/>
    </location>
</feature>
<keyword evidence="1" id="KW-0472">Membrane</keyword>
<protein>
    <submittedName>
        <fullName evidence="2">Uncharacterized protein</fullName>
    </submittedName>
</protein>
<dbReference type="EMBL" id="CP095072">
    <property type="protein sequence ID" value="UOQ49849.1"/>
    <property type="molecule type" value="Genomic_DNA"/>
</dbReference>
<keyword evidence="1" id="KW-1133">Transmembrane helix</keyword>
<evidence type="ECO:0000313" key="3">
    <source>
        <dbReference type="Proteomes" id="UP000831782"/>
    </source>
</evidence>
<evidence type="ECO:0000313" key="2">
    <source>
        <dbReference type="EMBL" id="UOQ49849.1"/>
    </source>
</evidence>
<keyword evidence="3" id="KW-1185">Reference proteome</keyword>
<keyword evidence="1" id="KW-0812">Transmembrane</keyword>
<dbReference type="RefSeq" id="WP_244722753.1">
    <property type="nucleotide sequence ID" value="NZ_CP095072.1"/>
</dbReference>